<comment type="caution">
    <text evidence="2">The sequence shown here is derived from an EMBL/GenBank/DDBJ whole genome shotgun (WGS) entry which is preliminary data.</text>
</comment>
<dbReference type="Proteomes" id="UP000749559">
    <property type="component" value="Unassembled WGS sequence"/>
</dbReference>
<sequence>SAQAKSDNPRAVAHFGKVQPMTSSIYPKHESFIGVPKSGGIYWKMKSIHRFSEVSLHLIIMTLSLVGVFCHCVITYDCKKITLNLNYIGLLCKLLLFDFVKMEIKG</sequence>
<dbReference type="EMBL" id="CAIIXF020000008">
    <property type="protein sequence ID" value="CAH1792463.1"/>
    <property type="molecule type" value="Genomic_DNA"/>
</dbReference>
<gene>
    <name evidence="2" type="ORF">OFUS_LOCUS17423</name>
</gene>
<accession>A0A8S4PE31</accession>
<evidence type="ECO:0000313" key="3">
    <source>
        <dbReference type="Proteomes" id="UP000749559"/>
    </source>
</evidence>
<feature type="transmembrane region" description="Helical" evidence="1">
    <location>
        <begin position="82"/>
        <end position="100"/>
    </location>
</feature>
<evidence type="ECO:0000313" key="2">
    <source>
        <dbReference type="EMBL" id="CAH1792463.1"/>
    </source>
</evidence>
<keyword evidence="1" id="KW-1133">Transmembrane helix</keyword>
<keyword evidence="1" id="KW-0472">Membrane</keyword>
<reference evidence="2" key="1">
    <citation type="submission" date="2022-03" db="EMBL/GenBank/DDBJ databases">
        <authorList>
            <person name="Martin C."/>
        </authorList>
    </citation>
    <scope>NUCLEOTIDE SEQUENCE</scope>
</reference>
<keyword evidence="3" id="KW-1185">Reference proteome</keyword>
<feature type="non-terminal residue" evidence="2">
    <location>
        <position position="1"/>
    </location>
</feature>
<organism evidence="2 3">
    <name type="scientific">Owenia fusiformis</name>
    <name type="common">Polychaete worm</name>
    <dbReference type="NCBI Taxonomy" id="6347"/>
    <lineage>
        <taxon>Eukaryota</taxon>
        <taxon>Metazoa</taxon>
        <taxon>Spiralia</taxon>
        <taxon>Lophotrochozoa</taxon>
        <taxon>Annelida</taxon>
        <taxon>Polychaeta</taxon>
        <taxon>Sedentaria</taxon>
        <taxon>Canalipalpata</taxon>
        <taxon>Sabellida</taxon>
        <taxon>Oweniida</taxon>
        <taxon>Oweniidae</taxon>
        <taxon>Owenia</taxon>
    </lineage>
</organism>
<evidence type="ECO:0000256" key="1">
    <source>
        <dbReference type="SAM" id="Phobius"/>
    </source>
</evidence>
<protein>
    <submittedName>
        <fullName evidence="2">Uncharacterized protein</fullName>
    </submittedName>
</protein>
<name>A0A8S4PE31_OWEFU</name>
<dbReference type="AlphaFoldDB" id="A0A8S4PE31"/>
<keyword evidence="1" id="KW-0812">Transmembrane</keyword>
<feature type="transmembrane region" description="Helical" evidence="1">
    <location>
        <begin position="54"/>
        <end position="76"/>
    </location>
</feature>
<proteinExistence type="predicted"/>